<dbReference type="InterPro" id="IPR052048">
    <property type="entry name" value="ST_Response_Regulator"/>
</dbReference>
<dbReference type="InterPro" id="IPR011006">
    <property type="entry name" value="CheY-like_superfamily"/>
</dbReference>
<reference evidence="3 4" key="1">
    <citation type="submission" date="2017-07" db="EMBL/GenBank/DDBJ databases">
        <title>Tamlnaduibacter salinus (Mi-7) genome sequencing.</title>
        <authorList>
            <person name="Verma A."/>
            <person name="Krishnamurthi S."/>
        </authorList>
    </citation>
    <scope>NUCLEOTIDE SEQUENCE [LARGE SCALE GENOMIC DNA]</scope>
    <source>
        <strain evidence="3 4">Mi-7</strain>
    </source>
</reference>
<proteinExistence type="predicted"/>
<gene>
    <name evidence="3" type="ORF">CF392_12975</name>
</gene>
<evidence type="ECO:0000259" key="2">
    <source>
        <dbReference type="PROSITE" id="PS50110"/>
    </source>
</evidence>
<name>A0A2A2I178_9GAMM</name>
<feature type="domain" description="Response regulatory" evidence="2">
    <location>
        <begin position="5"/>
        <end position="120"/>
    </location>
</feature>
<keyword evidence="4" id="KW-1185">Reference proteome</keyword>
<accession>A0A2A2I178</accession>
<organism evidence="3 4">
    <name type="scientific">Tamilnaduibacter salinus</name>
    <dbReference type="NCBI Taxonomy" id="1484056"/>
    <lineage>
        <taxon>Bacteria</taxon>
        <taxon>Pseudomonadati</taxon>
        <taxon>Pseudomonadota</taxon>
        <taxon>Gammaproteobacteria</taxon>
        <taxon>Pseudomonadales</taxon>
        <taxon>Marinobacteraceae</taxon>
        <taxon>Tamilnaduibacter</taxon>
    </lineage>
</organism>
<dbReference type="SUPFAM" id="SSF52172">
    <property type="entry name" value="CheY-like"/>
    <property type="match status" value="1"/>
</dbReference>
<protein>
    <submittedName>
        <fullName evidence="3">Two-component system response regulator</fullName>
    </submittedName>
</protein>
<dbReference type="EMBL" id="NMPM01000082">
    <property type="protein sequence ID" value="PAV25046.1"/>
    <property type="molecule type" value="Genomic_DNA"/>
</dbReference>
<dbReference type="PROSITE" id="PS50110">
    <property type="entry name" value="RESPONSE_REGULATORY"/>
    <property type="match status" value="1"/>
</dbReference>
<dbReference type="InterPro" id="IPR001789">
    <property type="entry name" value="Sig_transdc_resp-reg_receiver"/>
</dbReference>
<dbReference type="PANTHER" id="PTHR43228:SF1">
    <property type="entry name" value="TWO-COMPONENT RESPONSE REGULATOR ARR22"/>
    <property type="match status" value="1"/>
</dbReference>
<evidence type="ECO:0000256" key="1">
    <source>
        <dbReference type="PROSITE-ProRule" id="PRU00169"/>
    </source>
</evidence>
<evidence type="ECO:0000313" key="3">
    <source>
        <dbReference type="EMBL" id="PAV25046.1"/>
    </source>
</evidence>
<dbReference type="PANTHER" id="PTHR43228">
    <property type="entry name" value="TWO-COMPONENT RESPONSE REGULATOR"/>
    <property type="match status" value="1"/>
</dbReference>
<dbReference type="Proteomes" id="UP000218332">
    <property type="component" value="Unassembled WGS sequence"/>
</dbReference>
<evidence type="ECO:0000313" key="4">
    <source>
        <dbReference type="Proteomes" id="UP000218332"/>
    </source>
</evidence>
<comment type="caution">
    <text evidence="3">The sequence shown here is derived from an EMBL/GenBank/DDBJ whole genome shotgun (WGS) entry which is preliminary data.</text>
</comment>
<dbReference type="Pfam" id="PF00072">
    <property type="entry name" value="Response_reg"/>
    <property type="match status" value="1"/>
</dbReference>
<dbReference type="CDD" id="cd00156">
    <property type="entry name" value="REC"/>
    <property type="match status" value="1"/>
</dbReference>
<feature type="modified residue" description="4-aspartylphosphate" evidence="1">
    <location>
        <position position="55"/>
    </location>
</feature>
<dbReference type="SMART" id="SM00448">
    <property type="entry name" value="REC"/>
    <property type="match status" value="1"/>
</dbReference>
<sequence length="137" mass="15613">MEKLKVLVVEDEATMRDLLHDMLLDAGVTWVDTCENGQQAEERYAPGRYHIVMLDLGLPDLDGHDLMRRIKRQDEQQHIVLVTADDSIESIQRAISAGANGYVVKPYSREKILDVVNNYLTVHGDQITMPDGLHHRH</sequence>
<dbReference type="GO" id="GO:0000160">
    <property type="term" value="P:phosphorelay signal transduction system"/>
    <property type="evidence" value="ECO:0007669"/>
    <property type="project" value="InterPro"/>
</dbReference>
<dbReference type="AlphaFoldDB" id="A0A2A2I178"/>
<dbReference type="RefSeq" id="WP_095611881.1">
    <property type="nucleotide sequence ID" value="NZ_NMPM01000082.1"/>
</dbReference>
<dbReference type="Gene3D" id="3.40.50.2300">
    <property type="match status" value="1"/>
</dbReference>
<keyword evidence="1" id="KW-0597">Phosphoprotein</keyword>